<dbReference type="OrthoDB" id="10471585at2759"/>
<keyword evidence="1" id="KW-0732">Signal</keyword>
<accession>A0A0V1BN68</accession>
<dbReference type="EMBL" id="JYDH01000027">
    <property type="protein sequence ID" value="KRY38238.1"/>
    <property type="molecule type" value="Genomic_DNA"/>
</dbReference>
<comment type="caution">
    <text evidence="2">The sequence shown here is derived from an EMBL/GenBank/DDBJ whole genome shotgun (WGS) entry which is preliminary data.</text>
</comment>
<gene>
    <name evidence="2" type="ORF">T01_7136</name>
</gene>
<dbReference type="Proteomes" id="UP000054776">
    <property type="component" value="Unassembled WGS sequence"/>
</dbReference>
<proteinExistence type="predicted"/>
<name>A0A0V1BN68_TRISP</name>
<organism evidence="2 3">
    <name type="scientific">Trichinella spiralis</name>
    <name type="common">Trichina worm</name>
    <dbReference type="NCBI Taxonomy" id="6334"/>
    <lineage>
        <taxon>Eukaryota</taxon>
        <taxon>Metazoa</taxon>
        <taxon>Ecdysozoa</taxon>
        <taxon>Nematoda</taxon>
        <taxon>Enoplea</taxon>
        <taxon>Dorylaimia</taxon>
        <taxon>Trichinellida</taxon>
        <taxon>Trichinellidae</taxon>
        <taxon>Trichinella</taxon>
    </lineage>
</organism>
<protein>
    <submittedName>
        <fullName evidence="2">Uncharacterized protein</fullName>
    </submittedName>
</protein>
<evidence type="ECO:0000313" key="2">
    <source>
        <dbReference type="EMBL" id="KRY38238.1"/>
    </source>
</evidence>
<feature type="chain" id="PRO_5006875300" evidence="1">
    <location>
        <begin position="17"/>
        <end position="83"/>
    </location>
</feature>
<sequence>MRSCEILCVLIISVASKLTNLKVQVTGVAGKDEFRLYYVIMLSFMSVLACEKEDTLAQLILVSSMNDTSVELTATSKSAAENC</sequence>
<dbReference type="InParanoid" id="A0A0V1BN68"/>
<reference evidence="2 3" key="1">
    <citation type="submission" date="2015-01" db="EMBL/GenBank/DDBJ databases">
        <title>Evolution of Trichinella species and genotypes.</title>
        <authorList>
            <person name="Korhonen P.K."/>
            <person name="Edoardo P."/>
            <person name="Giuseppe L.R."/>
            <person name="Gasser R.B."/>
        </authorList>
    </citation>
    <scope>NUCLEOTIDE SEQUENCE [LARGE SCALE GENOMIC DNA]</scope>
    <source>
        <strain evidence="2">ISS3</strain>
    </source>
</reference>
<dbReference type="AlphaFoldDB" id="A0A0V1BN68"/>
<feature type="signal peptide" evidence="1">
    <location>
        <begin position="1"/>
        <end position="16"/>
    </location>
</feature>
<evidence type="ECO:0000256" key="1">
    <source>
        <dbReference type="SAM" id="SignalP"/>
    </source>
</evidence>
<evidence type="ECO:0000313" key="3">
    <source>
        <dbReference type="Proteomes" id="UP000054776"/>
    </source>
</evidence>
<keyword evidence="3" id="KW-1185">Reference proteome</keyword>